<dbReference type="OrthoDB" id="5983986at2759"/>
<dbReference type="Pfam" id="PF05380">
    <property type="entry name" value="Peptidase_A17"/>
    <property type="match status" value="1"/>
</dbReference>
<feature type="non-terminal residue" evidence="2">
    <location>
        <position position="1"/>
    </location>
</feature>
<feature type="transmembrane region" description="Helical" evidence="1">
    <location>
        <begin position="12"/>
        <end position="32"/>
    </location>
</feature>
<keyword evidence="1" id="KW-0812">Transmembrane</keyword>
<dbReference type="InterPro" id="IPR043502">
    <property type="entry name" value="DNA/RNA_pol_sf"/>
</dbReference>
<evidence type="ECO:0000313" key="2">
    <source>
        <dbReference type="EMBL" id="GBM96800.1"/>
    </source>
</evidence>
<dbReference type="EMBL" id="BGPR01113020">
    <property type="protein sequence ID" value="GBM96800.1"/>
    <property type="molecule type" value="Genomic_DNA"/>
</dbReference>
<evidence type="ECO:0000256" key="1">
    <source>
        <dbReference type="SAM" id="Phobius"/>
    </source>
</evidence>
<organism evidence="2 3">
    <name type="scientific">Araneus ventricosus</name>
    <name type="common">Orbweaver spider</name>
    <name type="synonym">Epeira ventricosa</name>
    <dbReference type="NCBI Taxonomy" id="182803"/>
    <lineage>
        <taxon>Eukaryota</taxon>
        <taxon>Metazoa</taxon>
        <taxon>Ecdysozoa</taxon>
        <taxon>Arthropoda</taxon>
        <taxon>Chelicerata</taxon>
        <taxon>Arachnida</taxon>
        <taxon>Araneae</taxon>
        <taxon>Araneomorphae</taxon>
        <taxon>Entelegynae</taxon>
        <taxon>Araneoidea</taxon>
        <taxon>Araneidae</taxon>
        <taxon>Araneus</taxon>
    </lineage>
</organism>
<reference evidence="2 3" key="1">
    <citation type="journal article" date="2019" name="Sci. Rep.">
        <title>Orb-weaving spider Araneus ventricosus genome elucidates the spidroin gene catalogue.</title>
        <authorList>
            <person name="Kono N."/>
            <person name="Nakamura H."/>
            <person name="Ohtoshi R."/>
            <person name="Moran D.A.P."/>
            <person name="Shinohara A."/>
            <person name="Yoshida Y."/>
            <person name="Fujiwara M."/>
            <person name="Mori M."/>
            <person name="Tomita M."/>
            <person name="Arakawa K."/>
        </authorList>
    </citation>
    <scope>NUCLEOTIDE SEQUENCE [LARGE SCALE GENOMIC DNA]</scope>
</reference>
<dbReference type="AlphaFoldDB" id="A0A4Y2K340"/>
<name>A0A4Y2K340_ARAVE</name>
<gene>
    <name evidence="2" type="ORF">AVEN_8163_1</name>
</gene>
<keyword evidence="3" id="KW-1185">Reference proteome</keyword>
<accession>A0A4Y2K340</accession>
<dbReference type="SUPFAM" id="SSF56672">
    <property type="entry name" value="DNA/RNA polymerases"/>
    <property type="match status" value="1"/>
</dbReference>
<dbReference type="InterPro" id="IPR008042">
    <property type="entry name" value="Retrotrans_Pao"/>
</dbReference>
<dbReference type="PANTHER" id="PTHR47331">
    <property type="entry name" value="PHD-TYPE DOMAIN-CONTAINING PROTEIN"/>
    <property type="match status" value="1"/>
</dbReference>
<dbReference type="Proteomes" id="UP000499080">
    <property type="component" value="Unassembled WGS sequence"/>
</dbReference>
<keyword evidence="1" id="KW-0472">Membrane</keyword>
<comment type="caution">
    <text evidence="2">The sequence shown here is derived from an EMBL/GenBank/DDBJ whole genome shotgun (WGS) entry which is preliminary data.</text>
</comment>
<protein>
    <recommendedName>
        <fullName evidence="4">Reverse transcriptase domain-containing protein</fullName>
    </recommendedName>
</protein>
<evidence type="ECO:0008006" key="4">
    <source>
        <dbReference type="Google" id="ProtNLM"/>
    </source>
</evidence>
<dbReference type="GO" id="GO:0071897">
    <property type="term" value="P:DNA biosynthetic process"/>
    <property type="evidence" value="ECO:0007669"/>
    <property type="project" value="UniProtKB-ARBA"/>
</dbReference>
<evidence type="ECO:0000313" key="3">
    <source>
        <dbReference type="Proteomes" id="UP000499080"/>
    </source>
</evidence>
<sequence>TDGKLKYYRHCRVAFGVTSSPFLLVSVIQYVLESTLKVLNGNPKYKVDIIEQLKKTFYVDNCLASVKNELELQKFIQVASNTLAARKLELRGWEYSNLTDNSSSTTNVLGMVWERCSDYLCLSATNITYDLPGILSKREILATALKVFDPLGIACPVTHIPKILLQRLWKLKLSWDQEVNKNSKSEFCKWLNDLKHLEKLKIPRWLNCDLETENVSLHIFWDASKFAYSAVAFIPVQTRDSVQVHLLQAKARVAPSGIKETTITRLDLLGAAIVARLASRIIKEFEADNIYFWAWIQRNEIWDAFVHNRIKEIKQLTPIEYWRHVPGAMNPADLSSRGCSASYIIASKMWEGPEWLYLSPEEWPKEEFSADEK</sequence>
<keyword evidence="1" id="KW-1133">Transmembrane helix</keyword>
<proteinExistence type="predicted"/>
<dbReference type="PANTHER" id="PTHR47331:SF4">
    <property type="entry name" value="PEPTIDASE S1 DOMAIN-CONTAINING PROTEIN"/>
    <property type="match status" value="1"/>
</dbReference>